<accession>A0ABS0R2N8</accession>
<dbReference type="EMBL" id="JAEEAQ010000005">
    <property type="protein sequence ID" value="MBI0311637.1"/>
    <property type="molecule type" value="Genomic_DNA"/>
</dbReference>
<proteinExistence type="predicted"/>
<dbReference type="RefSeq" id="WP_198274923.1">
    <property type="nucleotide sequence ID" value="NZ_JAEEAQ010000005.1"/>
</dbReference>
<dbReference type="Pfam" id="PF19474">
    <property type="entry name" value="DUF6011"/>
    <property type="match status" value="1"/>
</dbReference>
<dbReference type="Proteomes" id="UP000638849">
    <property type="component" value="Unassembled WGS sequence"/>
</dbReference>
<comment type="caution">
    <text evidence="1">The sequence shown here is derived from an EMBL/GenBank/DDBJ whole genome shotgun (WGS) entry which is preliminary data.</text>
</comment>
<sequence length="69" mass="7614">MDQHDDGEQTLLPIPVLQHRPVVTCLDCGAQLTDSESRRWARGRRCRSGIVSAPMPGRFDVEQDALPGA</sequence>
<gene>
    <name evidence="1" type="ORF">JBF12_01015</name>
</gene>
<evidence type="ECO:0000313" key="1">
    <source>
        <dbReference type="EMBL" id="MBI0311637.1"/>
    </source>
</evidence>
<evidence type="ECO:0000313" key="2">
    <source>
        <dbReference type="Proteomes" id="UP000638849"/>
    </source>
</evidence>
<dbReference type="InterPro" id="IPR046053">
    <property type="entry name" value="DUF6011"/>
</dbReference>
<keyword evidence="2" id="KW-1185">Reference proteome</keyword>
<organism evidence="1 2">
    <name type="scientific">Streptomyces javensis</name>
    <dbReference type="NCBI Taxonomy" id="114698"/>
    <lineage>
        <taxon>Bacteria</taxon>
        <taxon>Bacillati</taxon>
        <taxon>Actinomycetota</taxon>
        <taxon>Actinomycetes</taxon>
        <taxon>Kitasatosporales</taxon>
        <taxon>Streptomycetaceae</taxon>
        <taxon>Streptomyces</taxon>
        <taxon>Streptomyces violaceusniger group</taxon>
    </lineage>
</organism>
<protein>
    <submittedName>
        <fullName evidence="1">Uncharacterized protein</fullName>
    </submittedName>
</protein>
<name>A0ABS0R2N8_9ACTN</name>
<reference evidence="1 2" key="1">
    <citation type="submission" date="2020-12" db="EMBL/GenBank/DDBJ databases">
        <authorList>
            <person name="Kusuma A.B."/>
            <person name="Nouioui I."/>
            <person name="Goodfellow M."/>
        </authorList>
    </citation>
    <scope>NUCLEOTIDE SEQUENCE [LARGE SCALE GENOMIC DNA]</scope>
    <source>
        <strain evidence="1 2">DSM 41764</strain>
    </source>
</reference>